<accession>A0A0R3TR37</accession>
<evidence type="ECO:0000313" key="3">
    <source>
        <dbReference type="WBParaSite" id="HNAJ_0001002901-mRNA-1"/>
    </source>
</evidence>
<dbReference type="EMBL" id="UZAE01012849">
    <property type="protein sequence ID" value="VDO07004.1"/>
    <property type="molecule type" value="Genomic_DNA"/>
</dbReference>
<name>A0A0R3TR37_RODNA</name>
<proteinExistence type="predicted"/>
<dbReference type="WBParaSite" id="HNAJ_0001002901-mRNA-1">
    <property type="protein sequence ID" value="HNAJ_0001002901-mRNA-1"/>
    <property type="gene ID" value="HNAJ_0001002901"/>
</dbReference>
<keyword evidence="2" id="KW-1185">Reference proteome</keyword>
<gene>
    <name evidence="1" type="ORF">HNAJ_LOCUS10024</name>
</gene>
<reference evidence="1 2" key="2">
    <citation type="submission" date="2018-11" db="EMBL/GenBank/DDBJ databases">
        <authorList>
            <consortium name="Pathogen Informatics"/>
        </authorList>
    </citation>
    <scope>NUCLEOTIDE SEQUENCE [LARGE SCALE GENOMIC DNA]</scope>
</reference>
<dbReference type="AlphaFoldDB" id="A0A0R3TR37"/>
<protein>
    <submittedName>
        <fullName evidence="3">ACB domain-containing protein</fullName>
    </submittedName>
</protein>
<dbReference type="Proteomes" id="UP000278807">
    <property type="component" value="Unassembled WGS sequence"/>
</dbReference>
<organism evidence="3">
    <name type="scientific">Rodentolepis nana</name>
    <name type="common">Dwarf tapeworm</name>
    <name type="synonym">Hymenolepis nana</name>
    <dbReference type="NCBI Taxonomy" id="102285"/>
    <lineage>
        <taxon>Eukaryota</taxon>
        <taxon>Metazoa</taxon>
        <taxon>Spiralia</taxon>
        <taxon>Lophotrochozoa</taxon>
        <taxon>Platyhelminthes</taxon>
        <taxon>Cestoda</taxon>
        <taxon>Eucestoda</taxon>
        <taxon>Cyclophyllidea</taxon>
        <taxon>Hymenolepididae</taxon>
        <taxon>Rodentolepis</taxon>
    </lineage>
</organism>
<evidence type="ECO:0000313" key="2">
    <source>
        <dbReference type="Proteomes" id="UP000278807"/>
    </source>
</evidence>
<reference evidence="3" key="1">
    <citation type="submission" date="2017-02" db="UniProtKB">
        <authorList>
            <consortium name="WormBaseParasite"/>
        </authorList>
    </citation>
    <scope>IDENTIFICATION</scope>
</reference>
<evidence type="ECO:0000313" key="1">
    <source>
        <dbReference type="EMBL" id="VDO07004.1"/>
    </source>
</evidence>
<sequence>MSRSTQFFEMCFYEGSHVSYKQLLHFVLVGSHLQSRGSGDSMPPEKGMEWLKHWLGLANAKDARNMVPLLREFHDVASLFKVGAGKWPLNGTGSHFHYSENFPEYNAQVKSLKMIRPKTLSLYLIVRVNNEIKIKREL</sequence>